<dbReference type="EMBL" id="SLWW01000001">
    <property type="protein sequence ID" value="TCO74280.1"/>
    <property type="molecule type" value="Genomic_DNA"/>
</dbReference>
<sequence length="79" mass="8862">MPALRRCGSRPSEAQLPKIEGLWDEFTDGTGTETSLRRWMDKRGYGASPTWLDADTARKVIGALTNMVSRKLEKEARHG</sequence>
<organism evidence="1 2">
    <name type="scientific">Rhodovulum euryhalinum</name>
    <dbReference type="NCBI Taxonomy" id="35805"/>
    <lineage>
        <taxon>Bacteria</taxon>
        <taxon>Pseudomonadati</taxon>
        <taxon>Pseudomonadota</taxon>
        <taxon>Alphaproteobacteria</taxon>
        <taxon>Rhodobacterales</taxon>
        <taxon>Paracoccaceae</taxon>
        <taxon>Rhodovulum</taxon>
    </lineage>
</organism>
<accession>A0A4V2SB69</accession>
<dbReference type="InterPro" id="IPR009363">
    <property type="entry name" value="Phage_Mu_Gp16"/>
</dbReference>
<dbReference type="Pfam" id="PF06252">
    <property type="entry name" value="GemA"/>
    <property type="match status" value="1"/>
</dbReference>
<dbReference type="AlphaFoldDB" id="A0A4V2SB69"/>
<dbReference type="Proteomes" id="UP000295142">
    <property type="component" value="Unassembled WGS sequence"/>
</dbReference>
<proteinExistence type="predicted"/>
<gene>
    <name evidence="1" type="ORF">EV655_101442</name>
</gene>
<name>A0A4V2SB69_9RHOB</name>
<protein>
    <submittedName>
        <fullName evidence="1">Uncharacterized protein</fullName>
    </submittedName>
</protein>
<reference evidence="1 2" key="1">
    <citation type="submission" date="2019-03" db="EMBL/GenBank/DDBJ databases">
        <title>Genomic Encyclopedia of Type Strains, Phase IV (KMG-IV): sequencing the most valuable type-strain genomes for metagenomic binning, comparative biology and taxonomic classification.</title>
        <authorList>
            <person name="Goeker M."/>
        </authorList>
    </citation>
    <scope>NUCLEOTIDE SEQUENCE [LARGE SCALE GENOMIC DNA]</scope>
    <source>
        <strain evidence="1 2">DSM 4868</strain>
    </source>
</reference>
<evidence type="ECO:0000313" key="2">
    <source>
        <dbReference type="Proteomes" id="UP000295142"/>
    </source>
</evidence>
<keyword evidence="2" id="KW-1185">Reference proteome</keyword>
<comment type="caution">
    <text evidence="1">The sequence shown here is derived from an EMBL/GenBank/DDBJ whole genome shotgun (WGS) entry which is preliminary data.</text>
</comment>
<evidence type="ECO:0000313" key="1">
    <source>
        <dbReference type="EMBL" id="TCO74280.1"/>
    </source>
</evidence>